<feature type="region of interest" description="Disordered" evidence="1">
    <location>
        <begin position="193"/>
        <end position="216"/>
    </location>
</feature>
<feature type="compositionally biased region" description="Basic and acidic residues" evidence="1">
    <location>
        <begin position="171"/>
        <end position="181"/>
    </location>
</feature>
<proteinExistence type="predicted"/>
<protein>
    <recommendedName>
        <fullName evidence="2">DUF4240 domain-containing protein</fullName>
    </recommendedName>
</protein>
<dbReference type="KEGG" id="atl:Athai_59030"/>
<evidence type="ECO:0000256" key="1">
    <source>
        <dbReference type="SAM" id="MobiDB-lite"/>
    </source>
</evidence>
<dbReference type="Pfam" id="PF14024">
    <property type="entry name" value="DUF4240"/>
    <property type="match status" value="1"/>
</dbReference>
<name>A0A7R7DV27_9ACTN</name>
<keyword evidence="4" id="KW-1185">Reference proteome</keyword>
<organism evidence="3 4">
    <name type="scientific">Actinocatenispora thailandica</name>
    <dbReference type="NCBI Taxonomy" id="227318"/>
    <lineage>
        <taxon>Bacteria</taxon>
        <taxon>Bacillati</taxon>
        <taxon>Actinomycetota</taxon>
        <taxon>Actinomycetes</taxon>
        <taxon>Micromonosporales</taxon>
        <taxon>Micromonosporaceae</taxon>
        <taxon>Actinocatenispora</taxon>
    </lineage>
</organism>
<dbReference type="AlphaFoldDB" id="A0A7R7DV27"/>
<sequence>MDVDEFWQLVRRARDAAGSAADRAVEAGVPESTAEALVAELTRLPLPEIVAFDRVLGRVCERADTWDLCAARWIIEYGFLSDDGFAEFRAGLVGLGRDAFERAVADPDSLAAHPAVRGVSDGAGRDRWIGDERLLFAAARAYEQVTGDADAFWAAVASAGDEPPTRTGRPAGERWDLRDRAEWRRRPPNLDALFAFGRHDQASTRQPPRSGRHDAG</sequence>
<dbReference type="EMBL" id="AP023355">
    <property type="protein sequence ID" value="BCJ38400.1"/>
    <property type="molecule type" value="Genomic_DNA"/>
</dbReference>
<evidence type="ECO:0000313" key="4">
    <source>
        <dbReference type="Proteomes" id="UP000611640"/>
    </source>
</evidence>
<evidence type="ECO:0000259" key="2">
    <source>
        <dbReference type="Pfam" id="PF14024"/>
    </source>
</evidence>
<reference evidence="3 4" key="1">
    <citation type="submission" date="2020-08" db="EMBL/GenBank/DDBJ databases">
        <title>Whole genome shotgun sequence of Actinocatenispora thailandica NBRC 105041.</title>
        <authorList>
            <person name="Komaki H."/>
            <person name="Tamura T."/>
        </authorList>
    </citation>
    <scope>NUCLEOTIDE SEQUENCE [LARGE SCALE GENOMIC DNA]</scope>
    <source>
        <strain evidence="3 4">NBRC 105041</strain>
    </source>
</reference>
<gene>
    <name evidence="3" type="ORF">Athai_59030</name>
</gene>
<evidence type="ECO:0000313" key="3">
    <source>
        <dbReference type="EMBL" id="BCJ38400.1"/>
    </source>
</evidence>
<feature type="domain" description="DUF4240" evidence="2">
    <location>
        <begin position="1"/>
        <end position="144"/>
    </location>
</feature>
<dbReference type="InterPro" id="IPR025334">
    <property type="entry name" value="DUF4240"/>
</dbReference>
<feature type="region of interest" description="Disordered" evidence="1">
    <location>
        <begin position="160"/>
        <end position="181"/>
    </location>
</feature>
<dbReference type="Proteomes" id="UP000611640">
    <property type="component" value="Chromosome"/>
</dbReference>
<accession>A0A7R7DV27</accession>
<dbReference type="RefSeq" id="WP_203964441.1">
    <property type="nucleotide sequence ID" value="NZ_AP023355.1"/>
</dbReference>